<protein>
    <submittedName>
        <fullName evidence="1">Uncharacterized protein</fullName>
    </submittedName>
</protein>
<gene>
    <name evidence="1" type="ORF">UREOM_3760</name>
</gene>
<dbReference type="EMBL" id="BAABQM010000002">
    <property type="protein sequence ID" value="GAA5414665.1"/>
    <property type="molecule type" value="Genomic_DNA"/>
</dbReference>
<name>A0ABP9U7N0_9BACT</name>
<keyword evidence="2" id="KW-1185">Reference proteome</keyword>
<sequence>MKTKTKAKKAAIITLSTLLGTAALGGVTYGIFDAVQNISMTRIAKNERANGFVKYDLKQQMQHFQNIADLQKEADINMYYSSYGVQTFFNLVRLAMLAPTETHFFYSSRLYLKTNNFQNALNAPLFQEFLRNGKVVDKTKEADLQKSTVQDLGIYTEAWVVPMFRKIVQANPTKKINIWVNSDHIKDAPRLVELASYPNVHLFGLEDSNIIGDLVADDWGPELKQEFTNPQTQQFNPPKLRHFNRETQYLIPGTYNGIVDFFSSNSDVQKITDLGLKNFYPYFSDASKSLKDLIFQTRDKEHHRLTNLYNQITGINWEEARDIVKHNDELNHRPNLIIIGTGRSSDKDVVLTTIKEYGTKYNIYYKGHPGHNAIENWVKDLKPEATYNFFNPKTQQKDSVTLTDTIVTALNSQIPSEELTTNHVNQPDGLKFQKWVVTDPTSGALLGLNNRYNTFADVLDVYDDGHYVSKDSSEYMNTDIRVNSNIATKYLSYSLVDNQLKVTINNPEIIKTVNDLKLKQTTSDEMIYQAQIEYTYDTEHHFFPIELAVHKTH</sequence>
<dbReference type="RefSeq" id="WP_353289826.1">
    <property type="nucleotide sequence ID" value="NZ_BAABQM010000002.1"/>
</dbReference>
<proteinExistence type="predicted"/>
<evidence type="ECO:0000313" key="1">
    <source>
        <dbReference type="EMBL" id="GAA5414665.1"/>
    </source>
</evidence>
<accession>A0ABP9U7N0</accession>
<dbReference type="Proteomes" id="UP001449582">
    <property type="component" value="Unassembled WGS sequence"/>
</dbReference>
<evidence type="ECO:0000313" key="2">
    <source>
        <dbReference type="Proteomes" id="UP001449582"/>
    </source>
</evidence>
<reference evidence="1" key="1">
    <citation type="submission" date="2024-02" db="EMBL/GenBank/DDBJ databases">
        <title>Draft genome sequence of new strains in genus Ureaplasma.</title>
        <authorList>
            <person name="Nakajima Y."/>
            <person name="Segawa T."/>
        </authorList>
    </citation>
    <scope>NUCLEOTIDE SEQUENCE [LARGE SCALE GENOMIC DNA]</scope>
    <source>
        <strain evidence="1">OM1</strain>
    </source>
</reference>
<comment type="caution">
    <text evidence="1">The sequence shown here is derived from an EMBL/GenBank/DDBJ whole genome shotgun (WGS) entry which is preliminary data.</text>
</comment>
<organism evidence="1 2">
    <name type="scientific">Ureaplasma ceti</name>
    <dbReference type="NCBI Taxonomy" id="3119530"/>
    <lineage>
        <taxon>Bacteria</taxon>
        <taxon>Bacillati</taxon>
        <taxon>Mycoplasmatota</taxon>
        <taxon>Mycoplasmoidales</taxon>
        <taxon>Mycoplasmoidaceae</taxon>
        <taxon>Ureaplasma</taxon>
    </lineage>
</organism>